<dbReference type="CTD" id="20229545"/>
<comment type="similarity">
    <text evidence="1">Belongs to the ANP1/MMN9/VAN1 family.</text>
</comment>
<feature type="non-terminal residue" evidence="2">
    <location>
        <position position="1"/>
    </location>
</feature>
<evidence type="ECO:0000256" key="1">
    <source>
        <dbReference type="ARBA" id="ARBA00037964"/>
    </source>
</evidence>
<dbReference type="OrthoDB" id="2405412at2759"/>
<dbReference type="RefSeq" id="XP_009066010.1">
    <property type="nucleotide sequence ID" value="XM_009067762.1"/>
</dbReference>
<dbReference type="GeneID" id="20229545"/>
<dbReference type="Gene3D" id="3.90.550.10">
    <property type="entry name" value="Spore Coat Polysaccharide Biosynthesis Protein SpsA, Chain A"/>
    <property type="match status" value="1"/>
</dbReference>
<proteinExistence type="inferred from homology"/>
<evidence type="ECO:0008006" key="4">
    <source>
        <dbReference type="Google" id="ProtNLM"/>
    </source>
</evidence>
<dbReference type="GO" id="GO:0000032">
    <property type="term" value="P:cell wall mannoprotein biosynthetic process"/>
    <property type="evidence" value="ECO:0007669"/>
    <property type="project" value="TreeGrafter"/>
</dbReference>
<dbReference type="HOGENOM" id="CLU_017872_4_0_1"/>
<accession>V3YYM9</accession>
<dbReference type="GO" id="GO:0006487">
    <property type="term" value="P:protein N-linked glycosylation"/>
    <property type="evidence" value="ECO:0007669"/>
    <property type="project" value="TreeGrafter"/>
</dbReference>
<dbReference type="InterPro" id="IPR052086">
    <property type="entry name" value="Mannan_Polymerase_Subunit"/>
</dbReference>
<sequence length="263" mass="30067">IAYKDKILILTPIHNVAGILVRFSNLLKGITYPHELISIAFGEDCSTDATLSVAKSSAIDLQKSFPSVKVFHFNLTGQIKGPWNRIHNQYLQLPRRKHLAQVRNMLLKSSLEKEHKWVLWIDSDISFLPPNIIELLLSSKRDIVVPLCVYQDGSKKRVFDKNTWRETNYSLMKQKDMKKDELMLEGYGTILRLYLSDLRAEGRVVPIDGVGGCTLLINADLHRKGLEFPETILDHHIETEGLAKLAKRMGWGVYGMPYVEVFH</sequence>
<name>V3YYM9_LOTGI</name>
<dbReference type="EMBL" id="KB203738">
    <property type="protein sequence ID" value="ESO83253.1"/>
    <property type="molecule type" value="Genomic_DNA"/>
</dbReference>
<dbReference type="KEGG" id="lgi:LOTGIDRAFT_101238"/>
<dbReference type="AlphaFoldDB" id="V3YYM9"/>
<evidence type="ECO:0000313" key="2">
    <source>
        <dbReference type="EMBL" id="ESO83253.1"/>
    </source>
</evidence>
<dbReference type="PANTHER" id="PTHR43083:SF6">
    <property type="entry name" value="MANNAN POLYMERASE COMPLEXES SUBUNIT MNN9"/>
    <property type="match status" value="1"/>
</dbReference>
<dbReference type="GO" id="GO:0000136">
    <property type="term" value="C:mannan polymerase complex"/>
    <property type="evidence" value="ECO:0007669"/>
    <property type="project" value="TreeGrafter"/>
</dbReference>
<gene>
    <name evidence="2" type="ORF">LOTGIDRAFT_101238</name>
</gene>
<dbReference type="Proteomes" id="UP000030746">
    <property type="component" value="Unassembled WGS sequence"/>
</dbReference>
<feature type="non-terminal residue" evidence="2">
    <location>
        <position position="263"/>
    </location>
</feature>
<dbReference type="SUPFAM" id="SSF53448">
    <property type="entry name" value="Nucleotide-diphospho-sugar transferases"/>
    <property type="match status" value="1"/>
</dbReference>
<dbReference type="GO" id="GO:0000009">
    <property type="term" value="F:alpha-1,6-mannosyltransferase activity"/>
    <property type="evidence" value="ECO:0007669"/>
    <property type="project" value="TreeGrafter"/>
</dbReference>
<dbReference type="Pfam" id="PF03452">
    <property type="entry name" value="Anp1"/>
    <property type="match status" value="1"/>
</dbReference>
<organism evidence="2 3">
    <name type="scientific">Lottia gigantea</name>
    <name type="common">Giant owl limpet</name>
    <dbReference type="NCBI Taxonomy" id="225164"/>
    <lineage>
        <taxon>Eukaryota</taxon>
        <taxon>Metazoa</taxon>
        <taxon>Spiralia</taxon>
        <taxon>Lophotrochozoa</taxon>
        <taxon>Mollusca</taxon>
        <taxon>Gastropoda</taxon>
        <taxon>Patellogastropoda</taxon>
        <taxon>Lottioidea</taxon>
        <taxon>Lottiidae</taxon>
        <taxon>Lottia</taxon>
    </lineage>
</organism>
<protein>
    <recommendedName>
        <fullName evidence="4">Glycosyltransferase 2-like domain-containing protein</fullName>
    </recommendedName>
</protein>
<dbReference type="InterPro" id="IPR029044">
    <property type="entry name" value="Nucleotide-diphossugar_trans"/>
</dbReference>
<dbReference type="STRING" id="225164.V3YYM9"/>
<evidence type="ECO:0000313" key="3">
    <source>
        <dbReference type="Proteomes" id="UP000030746"/>
    </source>
</evidence>
<keyword evidence="3" id="KW-1185">Reference proteome</keyword>
<dbReference type="OMA" id="WVESDKG"/>
<dbReference type="PANTHER" id="PTHR43083">
    <property type="entry name" value="MANNAN POLYMERASE II"/>
    <property type="match status" value="1"/>
</dbReference>
<reference evidence="2 3" key="1">
    <citation type="journal article" date="2013" name="Nature">
        <title>Insights into bilaterian evolution from three spiralian genomes.</title>
        <authorList>
            <person name="Simakov O."/>
            <person name="Marletaz F."/>
            <person name="Cho S.J."/>
            <person name="Edsinger-Gonzales E."/>
            <person name="Havlak P."/>
            <person name="Hellsten U."/>
            <person name="Kuo D.H."/>
            <person name="Larsson T."/>
            <person name="Lv J."/>
            <person name="Arendt D."/>
            <person name="Savage R."/>
            <person name="Osoegawa K."/>
            <person name="de Jong P."/>
            <person name="Grimwood J."/>
            <person name="Chapman J.A."/>
            <person name="Shapiro H."/>
            <person name="Aerts A."/>
            <person name="Otillar R.P."/>
            <person name="Terry A.Y."/>
            <person name="Boore J.L."/>
            <person name="Grigoriev I.V."/>
            <person name="Lindberg D.R."/>
            <person name="Seaver E.C."/>
            <person name="Weisblat D.A."/>
            <person name="Putnam N.H."/>
            <person name="Rokhsar D.S."/>
        </authorList>
    </citation>
    <scope>NUCLEOTIDE SEQUENCE [LARGE SCALE GENOMIC DNA]</scope>
</reference>